<dbReference type="GO" id="GO:0030246">
    <property type="term" value="F:carbohydrate binding"/>
    <property type="evidence" value="ECO:0007669"/>
    <property type="project" value="InterPro"/>
</dbReference>
<dbReference type="AlphaFoldDB" id="A0AAD6U6S9"/>
<evidence type="ECO:0000313" key="2">
    <source>
        <dbReference type="EMBL" id="KAJ7092271.1"/>
    </source>
</evidence>
<dbReference type="SUPFAM" id="SSF74650">
    <property type="entry name" value="Galactose mutarotase-like"/>
    <property type="match status" value="1"/>
</dbReference>
<dbReference type="GO" id="GO:0006013">
    <property type="term" value="P:mannose metabolic process"/>
    <property type="evidence" value="ECO:0007669"/>
    <property type="project" value="InterPro"/>
</dbReference>
<name>A0AAD6U6S9_9AGAR</name>
<dbReference type="GO" id="GO:0004559">
    <property type="term" value="F:alpha-mannosidase activity"/>
    <property type="evidence" value="ECO:0007669"/>
    <property type="project" value="InterPro"/>
</dbReference>
<feature type="domain" description="Glycosyl hydrolase family 38 C-terminal" evidence="1">
    <location>
        <begin position="84"/>
        <end position="185"/>
    </location>
</feature>
<evidence type="ECO:0000313" key="3">
    <source>
        <dbReference type="Proteomes" id="UP001222325"/>
    </source>
</evidence>
<protein>
    <recommendedName>
        <fullName evidence="1">Glycosyl hydrolase family 38 C-terminal domain-containing protein</fullName>
    </recommendedName>
</protein>
<accession>A0AAD6U6S9</accession>
<evidence type="ECO:0000259" key="1">
    <source>
        <dbReference type="Pfam" id="PF07748"/>
    </source>
</evidence>
<sequence length="213" mass="23629">MLCVFILRQLPRHRGRRPSPVHLPILSPTLYGIVPATSFAPGGLGGGVHPRVGVYKRRGPLRAPQRELAAHDLRSWALLLEGASGALLVFEDRPNSWDAWDDEIHHPATLLSFERVSVVAQGSLRAAVHAEVAYCASRIWVTISLDALPASTKADSRSLMRFDANVDWHQRHETLKFDRAAAHHSQRDVYVRDAVRAPAAPDAQQHYVGHSEI</sequence>
<dbReference type="Proteomes" id="UP001222325">
    <property type="component" value="Unassembled WGS sequence"/>
</dbReference>
<keyword evidence="3" id="KW-1185">Reference proteome</keyword>
<reference evidence="2" key="1">
    <citation type="submission" date="2023-03" db="EMBL/GenBank/DDBJ databases">
        <title>Massive genome expansion in bonnet fungi (Mycena s.s.) driven by repeated elements and novel gene families across ecological guilds.</title>
        <authorList>
            <consortium name="Lawrence Berkeley National Laboratory"/>
            <person name="Harder C.B."/>
            <person name="Miyauchi S."/>
            <person name="Viragh M."/>
            <person name="Kuo A."/>
            <person name="Thoen E."/>
            <person name="Andreopoulos B."/>
            <person name="Lu D."/>
            <person name="Skrede I."/>
            <person name="Drula E."/>
            <person name="Henrissat B."/>
            <person name="Morin E."/>
            <person name="Kohler A."/>
            <person name="Barry K."/>
            <person name="LaButti K."/>
            <person name="Morin E."/>
            <person name="Salamov A."/>
            <person name="Lipzen A."/>
            <person name="Mereny Z."/>
            <person name="Hegedus B."/>
            <person name="Baldrian P."/>
            <person name="Stursova M."/>
            <person name="Weitz H."/>
            <person name="Taylor A."/>
            <person name="Grigoriev I.V."/>
            <person name="Nagy L.G."/>
            <person name="Martin F."/>
            <person name="Kauserud H."/>
        </authorList>
    </citation>
    <scope>NUCLEOTIDE SEQUENCE</scope>
    <source>
        <strain evidence="2">CBHHK173m</strain>
    </source>
</reference>
<organism evidence="2 3">
    <name type="scientific">Mycena belliarum</name>
    <dbReference type="NCBI Taxonomy" id="1033014"/>
    <lineage>
        <taxon>Eukaryota</taxon>
        <taxon>Fungi</taxon>
        <taxon>Dikarya</taxon>
        <taxon>Basidiomycota</taxon>
        <taxon>Agaricomycotina</taxon>
        <taxon>Agaricomycetes</taxon>
        <taxon>Agaricomycetidae</taxon>
        <taxon>Agaricales</taxon>
        <taxon>Marasmiineae</taxon>
        <taxon>Mycenaceae</taxon>
        <taxon>Mycena</taxon>
    </lineage>
</organism>
<proteinExistence type="predicted"/>
<dbReference type="Pfam" id="PF07748">
    <property type="entry name" value="Glyco_hydro_38C"/>
    <property type="match status" value="1"/>
</dbReference>
<dbReference type="EMBL" id="JARJCN010000018">
    <property type="protein sequence ID" value="KAJ7092271.1"/>
    <property type="molecule type" value="Genomic_DNA"/>
</dbReference>
<comment type="caution">
    <text evidence="2">The sequence shown here is derived from an EMBL/GenBank/DDBJ whole genome shotgun (WGS) entry which is preliminary data.</text>
</comment>
<gene>
    <name evidence="2" type="ORF">B0H15DRAFT_168744</name>
</gene>
<dbReference type="InterPro" id="IPR011682">
    <property type="entry name" value="Glyco_hydro_38_C"/>
</dbReference>
<dbReference type="InterPro" id="IPR011013">
    <property type="entry name" value="Gal_mutarotase_sf_dom"/>
</dbReference>